<evidence type="ECO:0000256" key="6">
    <source>
        <dbReference type="ARBA" id="ARBA00022989"/>
    </source>
</evidence>
<accession>A0A9D1EPA8</accession>
<dbReference type="PROSITE" id="PS50929">
    <property type="entry name" value="ABC_TM1F"/>
    <property type="match status" value="1"/>
</dbReference>
<evidence type="ECO:0000256" key="5">
    <source>
        <dbReference type="ARBA" id="ARBA00022840"/>
    </source>
</evidence>
<evidence type="ECO:0000256" key="1">
    <source>
        <dbReference type="ARBA" id="ARBA00004651"/>
    </source>
</evidence>
<keyword evidence="2" id="KW-0813">Transport</keyword>
<protein>
    <submittedName>
        <fullName evidence="11">ABC transporter ATP-binding protein</fullName>
    </submittedName>
</protein>
<feature type="domain" description="ABC transmembrane type-1" evidence="10">
    <location>
        <begin position="248"/>
        <end position="539"/>
    </location>
</feature>
<keyword evidence="7 8" id="KW-0472">Membrane</keyword>
<evidence type="ECO:0000259" key="9">
    <source>
        <dbReference type="PROSITE" id="PS50893"/>
    </source>
</evidence>
<dbReference type="PROSITE" id="PS50893">
    <property type="entry name" value="ABC_TRANSPORTER_2"/>
    <property type="match status" value="1"/>
</dbReference>
<dbReference type="Gene3D" id="3.40.50.300">
    <property type="entry name" value="P-loop containing nucleotide triphosphate hydrolases"/>
    <property type="match status" value="1"/>
</dbReference>
<dbReference type="InterPro" id="IPR003439">
    <property type="entry name" value="ABC_transporter-like_ATP-bd"/>
</dbReference>
<dbReference type="InterPro" id="IPR027417">
    <property type="entry name" value="P-loop_NTPase"/>
</dbReference>
<dbReference type="GO" id="GO:0005886">
    <property type="term" value="C:plasma membrane"/>
    <property type="evidence" value="ECO:0007669"/>
    <property type="project" value="UniProtKB-SubCell"/>
</dbReference>
<evidence type="ECO:0000256" key="8">
    <source>
        <dbReference type="SAM" id="Phobius"/>
    </source>
</evidence>
<sequence length="817" mass="92683">MKYFDALPALVADELKKRGVSTDKLLYCVKADLDGEGKYIDVYVTFTDTDLYVISGYEEYKEESGKEKLEERASSIPVIKSFFKTRPVREMVSYNVVDFSEYPISKIKNMFVDRNQNTARLIIAMLKDGETEDFSHKEEQNEESDEELYGMKFGWFGQAYDHERPNIQIARFSIGYSEKFERFCDRVNKTHRGEEIDDSLLDSVQTICPTCHQPYPNPNRPVCPRCLDKRSIFTRLMGMFREFKLAIFLIALTILMSNILAIVSPWFGSKMLYDDVLTEEGRFYGNVLLVIMLMILTNILSKLTGMASGIITAKVVPFVTHTLRTKIYAAMNNLSLQFFTSKQTGSLMSRVDRDSNNVYNFFVDIVPYGCANIIKLVGVAAIMFTLSPILAIAVIALIVAVMAFDNFLYHSERKLYRKLDVAMRSLNSVLSDVMNGQRVVKSFAKEKREIARYGKKNKDVYDVNTRINNRLTSTLPFVWGFYRFISTGLFCLGCFLVIIHHEFAGKVFTFGTLNALLSYTNMIYDPIDFFMWIGDRWARCIDAASRMFEILDAKPTVVPSENPVHMQSMKGDIEFKNVFFEYEAGHPILKNVSFKVKSGQMFGIVGKTGAGKSTIINLMARLYDVTGGEITIDGVPIKQIATEDLRRCIGIVSQETYLFIGTIADNIRYARPDATIEEVIEAAKSANAHEFITKLPDGYNTRIGSGGVSLSGGEKQRISIARAIIQSPDILILDEATASMDTRTERKIQVAIDALKEGRTIISIAHRLSTLRDADMLCVIENGELKELGTHDQLIRQKGKYFELYRLQSEALKFIEE</sequence>
<evidence type="ECO:0000256" key="2">
    <source>
        <dbReference type="ARBA" id="ARBA00022448"/>
    </source>
</evidence>
<dbReference type="Pfam" id="PF00005">
    <property type="entry name" value="ABC_tran"/>
    <property type="match status" value="1"/>
</dbReference>
<feature type="transmembrane region" description="Helical" evidence="8">
    <location>
        <begin position="245"/>
        <end position="263"/>
    </location>
</feature>
<feature type="transmembrane region" description="Helical" evidence="8">
    <location>
        <begin position="480"/>
        <end position="499"/>
    </location>
</feature>
<keyword evidence="5 11" id="KW-0067">ATP-binding</keyword>
<feature type="transmembrane region" description="Helical" evidence="8">
    <location>
        <begin position="358"/>
        <end position="383"/>
    </location>
</feature>
<dbReference type="GO" id="GO:0005524">
    <property type="term" value="F:ATP binding"/>
    <property type="evidence" value="ECO:0007669"/>
    <property type="project" value="UniProtKB-KW"/>
</dbReference>
<proteinExistence type="predicted"/>
<feature type="transmembrane region" description="Helical" evidence="8">
    <location>
        <begin position="389"/>
        <end position="409"/>
    </location>
</feature>
<dbReference type="InterPro" id="IPR039421">
    <property type="entry name" value="Type_1_exporter"/>
</dbReference>
<evidence type="ECO:0000256" key="7">
    <source>
        <dbReference type="ARBA" id="ARBA00023136"/>
    </source>
</evidence>
<name>A0A9D1EPA8_9FIRM</name>
<gene>
    <name evidence="11" type="ORF">IAD01_06380</name>
</gene>
<dbReference type="PANTHER" id="PTHR43394">
    <property type="entry name" value="ATP-DEPENDENT PERMEASE MDL1, MITOCHONDRIAL"/>
    <property type="match status" value="1"/>
</dbReference>
<dbReference type="EMBL" id="DVIR01000057">
    <property type="protein sequence ID" value="HIS25010.1"/>
    <property type="molecule type" value="Genomic_DNA"/>
</dbReference>
<feature type="transmembrane region" description="Helical" evidence="8">
    <location>
        <begin position="283"/>
        <end position="301"/>
    </location>
</feature>
<comment type="caution">
    <text evidence="11">The sequence shown here is derived from an EMBL/GenBank/DDBJ whole genome shotgun (WGS) entry which is preliminary data.</text>
</comment>
<dbReference type="InterPro" id="IPR011527">
    <property type="entry name" value="ABC1_TM_dom"/>
</dbReference>
<dbReference type="InterPro" id="IPR017871">
    <property type="entry name" value="ABC_transporter-like_CS"/>
</dbReference>
<dbReference type="PANTHER" id="PTHR43394:SF1">
    <property type="entry name" value="ATP-BINDING CASSETTE SUB-FAMILY B MEMBER 10, MITOCHONDRIAL"/>
    <property type="match status" value="1"/>
</dbReference>
<dbReference type="Gene3D" id="1.20.1560.10">
    <property type="entry name" value="ABC transporter type 1, transmembrane domain"/>
    <property type="match status" value="2"/>
</dbReference>
<organism evidence="11 12">
    <name type="scientific">Candidatus Faeciplasma gallinarum</name>
    <dbReference type="NCBI Taxonomy" id="2840799"/>
    <lineage>
        <taxon>Bacteria</taxon>
        <taxon>Bacillati</taxon>
        <taxon>Bacillota</taxon>
        <taxon>Clostridia</taxon>
        <taxon>Eubacteriales</taxon>
        <taxon>Oscillospiraceae</taxon>
        <taxon>Oscillospiraceae incertae sedis</taxon>
        <taxon>Candidatus Faeciplasma</taxon>
    </lineage>
</organism>
<feature type="domain" description="ABC transporter" evidence="9">
    <location>
        <begin position="573"/>
        <end position="807"/>
    </location>
</feature>
<reference evidence="11" key="2">
    <citation type="journal article" date="2021" name="PeerJ">
        <title>Extensive microbial diversity within the chicken gut microbiome revealed by metagenomics and culture.</title>
        <authorList>
            <person name="Gilroy R."/>
            <person name="Ravi A."/>
            <person name="Getino M."/>
            <person name="Pursley I."/>
            <person name="Horton D.L."/>
            <person name="Alikhan N.F."/>
            <person name="Baker D."/>
            <person name="Gharbi K."/>
            <person name="Hall N."/>
            <person name="Watson M."/>
            <person name="Adriaenssens E.M."/>
            <person name="Foster-Nyarko E."/>
            <person name="Jarju S."/>
            <person name="Secka A."/>
            <person name="Antonio M."/>
            <person name="Oren A."/>
            <person name="Chaudhuri R.R."/>
            <person name="La Ragione R."/>
            <person name="Hildebrand F."/>
            <person name="Pallen M.J."/>
        </authorList>
    </citation>
    <scope>NUCLEOTIDE SEQUENCE</scope>
    <source>
        <strain evidence="11">CHK157-1446</strain>
    </source>
</reference>
<dbReference type="GO" id="GO:0016887">
    <property type="term" value="F:ATP hydrolysis activity"/>
    <property type="evidence" value="ECO:0007669"/>
    <property type="project" value="InterPro"/>
</dbReference>
<keyword evidence="3 8" id="KW-0812">Transmembrane</keyword>
<dbReference type="FunFam" id="3.40.50.300:FF:000287">
    <property type="entry name" value="Multidrug ABC transporter ATP-binding protein"/>
    <property type="match status" value="1"/>
</dbReference>
<dbReference type="GO" id="GO:0015421">
    <property type="term" value="F:ABC-type oligopeptide transporter activity"/>
    <property type="evidence" value="ECO:0007669"/>
    <property type="project" value="TreeGrafter"/>
</dbReference>
<dbReference type="InterPro" id="IPR003593">
    <property type="entry name" value="AAA+_ATPase"/>
</dbReference>
<reference evidence="11" key="1">
    <citation type="submission" date="2020-10" db="EMBL/GenBank/DDBJ databases">
        <authorList>
            <person name="Gilroy R."/>
        </authorList>
    </citation>
    <scope>NUCLEOTIDE SEQUENCE</scope>
    <source>
        <strain evidence="11">CHK157-1446</strain>
    </source>
</reference>
<dbReference type="PROSITE" id="PS00211">
    <property type="entry name" value="ABC_TRANSPORTER_1"/>
    <property type="match status" value="1"/>
</dbReference>
<dbReference type="SMART" id="SM00382">
    <property type="entry name" value="AAA"/>
    <property type="match status" value="1"/>
</dbReference>
<dbReference type="Pfam" id="PF00664">
    <property type="entry name" value="ABC_membrane"/>
    <property type="match status" value="1"/>
</dbReference>
<dbReference type="SUPFAM" id="SSF90123">
    <property type="entry name" value="ABC transporter transmembrane region"/>
    <property type="match status" value="1"/>
</dbReference>
<evidence type="ECO:0000313" key="11">
    <source>
        <dbReference type="EMBL" id="HIS25010.1"/>
    </source>
</evidence>
<keyword evidence="6 8" id="KW-1133">Transmembrane helix</keyword>
<evidence type="ECO:0000256" key="3">
    <source>
        <dbReference type="ARBA" id="ARBA00022692"/>
    </source>
</evidence>
<evidence type="ECO:0000256" key="4">
    <source>
        <dbReference type="ARBA" id="ARBA00022741"/>
    </source>
</evidence>
<dbReference type="SUPFAM" id="SSF52540">
    <property type="entry name" value="P-loop containing nucleoside triphosphate hydrolases"/>
    <property type="match status" value="1"/>
</dbReference>
<keyword evidence="4" id="KW-0547">Nucleotide-binding</keyword>
<comment type="subcellular location">
    <subcellularLocation>
        <location evidence="1">Cell membrane</location>
        <topology evidence="1">Multi-pass membrane protein</topology>
    </subcellularLocation>
</comment>
<evidence type="ECO:0000259" key="10">
    <source>
        <dbReference type="PROSITE" id="PS50929"/>
    </source>
</evidence>
<evidence type="ECO:0000313" key="12">
    <source>
        <dbReference type="Proteomes" id="UP000823982"/>
    </source>
</evidence>
<dbReference type="InterPro" id="IPR036640">
    <property type="entry name" value="ABC1_TM_sf"/>
</dbReference>
<dbReference type="AlphaFoldDB" id="A0A9D1EPA8"/>
<dbReference type="Proteomes" id="UP000823982">
    <property type="component" value="Unassembled WGS sequence"/>
</dbReference>